<accession>A0A7J7M868</accession>
<dbReference type="PROSITE" id="PS00109">
    <property type="entry name" value="PROTEIN_KINASE_TYR"/>
    <property type="match status" value="1"/>
</dbReference>
<dbReference type="Gene3D" id="3.80.10.10">
    <property type="entry name" value="Ribonuclease Inhibitor"/>
    <property type="match status" value="1"/>
</dbReference>
<dbReference type="InterPro" id="IPR000719">
    <property type="entry name" value="Prot_kinase_dom"/>
</dbReference>
<gene>
    <name evidence="22" type="ORF">GIB67_042422</name>
</gene>
<dbReference type="SMART" id="SM00369">
    <property type="entry name" value="LRR_TYP"/>
    <property type="match status" value="4"/>
</dbReference>
<dbReference type="AlphaFoldDB" id="A0A7J7M868"/>
<sequence length="688" mass="77249">MLEKLKQRLFLNGNHGVFPTLHPIPKQQEVHAVVFSDLSSNELSGSVLQEIGNMKFLTTLDMSNNNLTGIIPASLGNLRNVHYLDLSNNELSGSIPHEIGNLKSVTEFDLNNNSLTGAISVSFGNFRNITYLELSINGLSGSIPREIGNMLSLITLDVNGNSFTGTIPTSLGNWGNYHNLSTLKLSGNNISGLIPPVFGESPKLRVLDLSDNQLIGEIPKELMKLHTLKNLNLSHNELSVITSSLERYHQKLEVCNTWKDNLSHNMLSGPIPSSFEKMKSLSSIDVSYNQLEAFQESSLNAFRNNKGLSALSYFGICWNIFIFCRKERIVKEEKQKVRNDDLFCIWNYDGRIAYDDIIEATGDFYPEYRIGIGGYGSVYKAQLPTGQKVAIKKLHSFEDGMRTGSKVFMDEICALSEIRHHNIVKLYGFYSHARHSFIIYEDLERGSLAKILSHGVEVVKLDWGRRVNLLKGVAHALSYMRHDCSLPIVHRDISSNNIFLDSEYEVRVSDFGTARLLKPDSSNWTELAGTYGYIVPEFAYSMRVTEKCDVYSFGVLTLEVLMGKHPGELISSLTSTSTSQIGQNVLFEDILDRRLPPPTLPVSYELLIIGKLAFACLDASPESRPTMKDVSQVYVSVSALEFPKIKVFTQFHLLSSYSRRDCVAYNQVLMMRCSDIIFQQVVNYLLRG</sequence>
<keyword evidence="11 20" id="KW-0547">Nucleotide-binding</keyword>
<evidence type="ECO:0000256" key="6">
    <source>
        <dbReference type="ARBA" id="ARBA00022614"/>
    </source>
</evidence>
<feature type="binding site" evidence="20">
    <location>
        <position position="393"/>
    </location>
    <ligand>
        <name>ATP</name>
        <dbReference type="ChEBI" id="CHEBI:30616"/>
    </ligand>
</feature>
<protein>
    <recommendedName>
        <fullName evidence="2">non-specific serine/threonine protein kinase</fullName>
        <ecNumber evidence="2">2.7.11.1</ecNumber>
    </recommendedName>
</protein>
<keyword evidence="10" id="KW-0677">Repeat</keyword>
<evidence type="ECO:0000256" key="11">
    <source>
        <dbReference type="ARBA" id="ARBA00022741"/>
    </source>
</evidence>
<keyword evidence="4" id="KW-0723">Serine/threonine-protein kinase</keyword>
<dbReference type="FunFam" id="3.30.200.20:FF:000309">
    <property type="entry name" value="Leucine-rich repeat receptor protein kinase MSP1"/>
    <property type="match status" value="1"/>
</dbReference>
<keyword evidence="5" id="KW-0597">Phosphoprotein</keyword>
<dbReference type="PANTHER" id="PTHR48005">
    <property type="entry name" value="LEUCINE RICH REPEAT KINASE 2"/>
    <property type="match status" value="1"/>
</dbReference>
<keyword evidence="7" id="KW-0808">Transferase</keyword>
<comment type="subcellular location">
    <subcellularLocation>
        <location evidence="1">Cell membrane</location>
        <topology evidence="1">Single-pass type I membrane protein</topology>
    </subcellularLocation>
</comment>
<keyword evidence="9" id="KW-0732">Signal</keyword>
<dbReference type="PANTHER" id="PTHR48005:SF95">
    <property type="entry name" value="PROTEIN KINASE DOMAIN-CONTAINING PROTEIN"/>
    <property type="match status" value="1"/>
</dbReference>
<evidence type="ECO:0000256" key="17">
    <source>
        <dbReference type="ARBA" id="ARBA00023180"/>
    </source>
</evidence>
<dbReference type="Gene3D" id="1.10.510.10">
    <property type="entry name" value="Transferase(Phosphotransferase) domain 1"/>
    <property type="match status" value="1"/>
</dbReference>
<dbReference type="PROSITE" id="PS50011">
    <property type="entry name" value="PROTEIN_KINASE_DOM"/>
    <property type="match status" value="1"/>
</dbReference>
<dbReference type="InterPro" id="IPR051420">
    <property type="entry name" value="Ser_Thr_Kinases_DiverseReg"/>
</dbReference>
<dbReference type="Pfam" id="PF13855">
    <property type="entry name" value="LRR_8"/>
    <property type="match status" value="2"/>
</dbReference>
<dbReference type="InterPro" id="IPR001611">
    <property type="entry name" value="Leu-rich_rpt"/>
</dbReference>
<evidence type="ECO:0000256" key="7">
    <source>
        <dbReference type="ARBA" id="ARBA00022679"/>
    </source>
</evidence>
<comment type="catalytic activity">
    <reaction evidence="19">
        <text>L-seryl-[protein] + ATP = O-phospho-L-seryl-[protein] + ADP + H(+)</text>
        <dbReference type="Rhea" id="RHEA:17989"/>
        <dbReference type="Rhea" id="RHEA-COMP:9863"/>
        <dbReference type="Rhea" id="RHEA-COMP:11604"/>
        <dbReference type="ChEBI" id="CHEBI:15378"/>
        <dbReference type="ChEBI" id="CHEBI:29999"/>
        <dbReference type="ChEBI" id="CHEBI:30616"/>
        <dbReference type="ChEBI" id="CHEBI:83421"/>
        <dbReference type="ChEBI" id="CHEBI:456216"/>
        <dbReference type="EC" id="2.7.11.1"/>
    </reaction>
</comment>
<reference evidence="22 23" key="1">
    <citation type="journal article" date="2020" name="IScience">
        <title>Genome Sequencing of the Endangered Kingdonia uniflora (Circaeasteraceae, Ranunculales) Reveals Potential Mechanisms of Evolutionary Specialization.</title>
        <authorList>
            <person name="Sun Y."/>
            <person name="Deng T."/>
            <person name="Zhang A."/>
            <person name="Moore M.J."/>
            <person name="Landis J.B."/>
            <person name="Lin N."/>
            <person name="Zhang H."/>
            <person name="Zhang X."/>
            <person name="Huang J."/>
            <person name="Zhang X."/>
            <person name="Sun H."/>
            <person name="Wang H."/>
        </authorList>
    </citation>
    <scope>NUCLEOTIDE SEQUENCE [LARGE SCALE GENOMIC DNA]</scope>
    <source>
        <strain evidence="22">TB1705</strain>
        <tissue evidence="22">Leaf</tissue>
    </source>
</reference>
<evidence type="ECO:0000256" key="16">
    <source>
        <dbReference type="ARBA" id="ARBA00023170"/>
    </source>
</evidence>
<dbReference type="EMBL" id="JACGCM010001717">
    <property type="protein sequence ID" value="KAF6151087.1"/>
    <property type="molecule type" value="Genomic_DNA"/>
</dbReference>
<evidence type="ECO:0000256" key="1">
    <source>
        <dbReference type="ARBA" id="ARBA00004251"/>
    </source>
</evidence>
<dbReference type="GO" id="GO:0004674">
    <property type="term" value="F:protein serine/threonine kinase activity"/>
    <property type="evidence" value="ECO:0007669"/>
    <property type="project" value="UniProtKB-KW"/>
</dbReference>
<evidence type="ECO:0000313" key="23">
    <source>
        <dbReference type="Proteomes" id="UP000541444"/>
    </source>
</evidence>
<dbReference type="GO" id="GO:0005886">
    <property type="term" value="C:plasma membrane"/>
    <property type="evidence" value="ECO:0007669"/>
    <property type="project" value="UniProtKB-SubCell"/>
</dbReference>
<name>A0A7J7M868_9MAGN</name>
<keyword evidence="3" id="KW-1003">Cell membrane</keyword>
<evidence type="ECO:0000256" key="4">
    <source>
        <dbReference type="ARBA" id="ARBA00022527"/>
    </source>
</evidence>
<evidence type="ECO:0000256" key="19">
    <source>
        <dbReference type="ARBA" id="ARBA00048679"/>
    </source>
</evidence>
<dbReference type="SUPFAM" id="SSF52058">
    <property type="entry name" value="L domain-like"/>
    <property type="match status" value="1"/>
</dbReference>
<evidence type="ECO:0000256" key="5">
    <source>
        <dbReference type="ARBA" id="ARBA00022553"/>
    </source>
</evidence>
<dbReference type="InterPro" id="IPR008266">
    <property type="entry name" value="Tyr_kinase_AS"/>
</dbReference>
<dbReference type="InterPro" id="IPR017441">
    <property type="entry name" value="Protein_kinase_ATP_BS"/>
</dbReference>
<evidence type="ECO:0000256" key="20">
    <source>
        <dbReference type="PROSITE-ProRule" id="PRU10141"/>
    </source>
</evidence>
<dbReference type="Pfam" id="PF00069">
    <property type="entry name" value="Pkinase"/>
    <property type="match status" value="1"/>
</dbReference>
<dbReference type="OrthoDB" id="676979at2759"/>
<evidence type="ECO:0000256" key="13">
    <source>
        <dbReference type="ARBA" id="ARBA00022840"/>
    </source>
</evidence>
<evidence type="ECO:0000259" key="21">
    <source>
        <dbReference type="PROSITE" id="PS50011"/>
    </source>
</evidence>
<dbReference type="SUPFAM" id="SSF56112">
    <property type="entry name" value="Protein kinase-like (PK-like)"/>
    <property type="match status" value="1"/>
</dbReference>
<keyword evidence="14" id="KW-1133">Transmembrane helix</keyword>
<comment type="catalytic activity">
    <reaction evidence="18">
        <text>L-threonyl-[protein] + ATP = O-phospho-L-threonyl-[protein] + ADP + H(+)</text>
        <dbReference type="Rhea" id="RHEA:46608"/>
        <dbReference type="Rhea" id="RHEA-COMP:11060"/>
        <dbReference type="Rhea" id="RHEA-COMP:11605"/>
        <dbReference type="ChEBI" id="CHEBI:15378"/>
        <dbReference type="ChEBI" id="CHEBI:30013"/>
        <dbReference type="ChEBI" id="CHEBI:30616"/>
        <dbReference type="ChEBI" id="CHEBI:61977"/>
        <dbReference type="ChEBI" id="CHEBI:456216"/>
        <dbReference type="EC" id="2.7.11.1"/>
    </reaction>
</comment>
<organism evidence="22 23">
    <name type="scientific">Kingdonia uniflora</name>
    <dbReference type="NCBI Taxonomy" id="39325"/>
    <lineage>
        <taxon>Eukaryota</taxon>
        <taxon>Viridiplantae</taxon>
        <taxon>Streptophyta</taxon>
        <taxon>Embryophyta</taxon>
        <taxon>Tracheophyta</taxon>
        <taxon>Spermatophyta</taxon>
        <taxon>Magnoliopsida</taxon>
        <taxon>Ranunculales</taxon>
        <taxon>Circaeasteraceae</taxon>
        <taxon>Kingdonia</taxon>
    </lineage>
</organism>
<evidence type="ECO:0000256" key="3">
    <source>
        <dbReference type="ARBA" id="ARBA00022475"/>
    </source>
</evidence>
<evidence type="ECO:0000256" key="10">
    <source>
        <dbReference type="ARBA" id="ARBA00022737"/>
    </source>
</evidence>
<evidence type="ECO:0000313" key="22">
    <source>
        <dbReference type="EMBL" id="KAF6151087.1"/>
    </source>
</evidence>
<evidence type="ECO:0000256" key="15">
    <source>
        <dbReference type="ARBA" id="ARBA00023136"/>
    </source>
</evidence>
<dbReference type="PRINTS" id="PR00019">
    <property type="entry name" value="LEURICHRPT"/>
</dbReference>
<evidence type="ECO:0000256" key="8">
    <source>
        <dbReference type="ARBA" id="ARBA00022692"/>
    </source>
</evidence>
<dbReference type="InterPro" id="IPR032675">
    <property type="entry name" value="LRR_dom_sf"/>
</dbReference>
<dbReference type="FunFam" id="3.80.10.10:FF:000383">
    <property type="entry name" value="Leucine-rich repeat receptor protein kinase EMS1"/>
    <property type="match status" value="1"/>
</dbReference>
<evidence type="ECO:0000256" key="9">
    <source>
        <dbReference type="ARBA" id="ARBA00022729"/>
    </source>
</evidence>
<dbReference type="Proteomes" id="UP000541444">
    <property type="component" value="Unassembled WGS sequence"/>
</dbReference>
<dbReference type="Gene3D" id="3.30.200.20">
    <property type="entry name" value="Phosphorylase Kinase, domain 1"/>
    <property type="match status" value="1"/>
</dbReference>
<keyword evidence="12" id="KW-0418">Kinase</keyword>
<dbReference type="InterPro" id="IPR011009">
    <property type="entry name" value="Kinase-like_dom_sf"/>
</dbReference>
<dbReference type="FunFam" id="1.10.510.10:FF:000445">
    <property type="entry name" value="MDIS1-interacting receptor like kinase 2"/>
    <property type="match status" value="1"/>
</dbReference>
<evidence type="ECO:0000256" key="2">
    <source>
        <dbReference type="ARBA" id="ARBA00012513"/>
    </source>
</evidence>
<keyword evidence="23" id="KW-1185">Reference proteome</keyword>
<keyword evidence="8" id="KW-0812">Transmembrane</keyword>
<dbReference type="EC" id="2.7.11.1" evidence="2"/>
<dbReference type="Pfam" id="PF00560">
    <property type="entry name" value="LRR_1"/>
    <property type="match status" value="2"/>
</dbReference>
<evidence type="ECO:0000256" key="18">
    <source>
        <dbReference type="ARBA" id="ARBA00047899"/>
    </source>
</evidence>
<evidence type="ECO:0000256" key="14">
    <source>
        <dbReference type="ARBA" id="ARBA00022989"/>
    </source>
</evidence>
<keyword evidence="16" id="KW-0675">Receptor</keyword>
<feature type="domain" description="Protein kinase" evidence="21">
    <location>
        <begin position="364"/>
        <end position="635"/>
    </location>
</feature>
<keyword evidence="17" id="KW-0325">Glycoprotein</keyword>
<dbReference type="FunFam" id="3.80.10.10:FF:000356">
    <property type="entry name" value="LRR receptor-like serine/threonine-protein kinase"/>
    <property type="match status" value="1"/>
</dbReference>
<dbReference type="GO" id="GO:0005524">
    <property type="term" value="F:ATP binding"/>
    <property type="evidence" value="ECO:0007669"/>
    <property type="project" value="UniProtKB-UniRule"/>
</dbReference>
<dbReference type="PROSITE" id="PS51450">
    <property type="entry name" value="LRR"/>
    <property type="match status" value="1"/>
</dbReference>
<dbReference type="InterPro" id="IPR003591">
    <property type="entry name" value="Leu-rich_rpt_typical-subtyp"/>
</dbReference>
<keyword evidence="15" id="KW-0472">Membrane</keyword>
<comment type="caution">
    <text evidence="22">The sequence shown here is derived from an EMBL/GenBank/DDBJ whole genome shotgun (WGS) entry which is preliminary data.</text>
</comment>
<dbReference type="PROSITE" id="PS00107">
    <property type="entry name" value="PROTEIN_KINASE_ATP"/>
    <property type="match status" value="1"/>
</dbReference>
<keyword evidence="6" id="KW-0433">Leucine-rich repeat</keyword>
<proteinExistence type="predicted"/>
<evidence type="ECO:0000256" key="12">
    <source>
        <dbReference type="ARBA" id="ARBA00022777"/>
    </source>
</evidence>
<keyword evidence="13 20" id="KW-0067">ATP-binding</keyword>